<dbReference type="AlphaFoldDB" id="A0ABD1PNL0"/>
<dbReference type="Proteomes" id="UP001604336">
    <property type="component" value="Unassembled WGS sequence"/>
</dbReference>
<organism evidence="2 3">
    <name type="scientific">Abeliophyllum distichum</name>
    <dbReference type="NCBI Taxonomy" id="126358"/>
    <lineage>
        <taxon>Eukaryota</taxon>
        <taxon>Viridiplantae</taxon>
        <taxon>Streptophyta</taxon>
        <taxon>Embryophyta</taxon>
        <taxon>Tracheophyta</taxon>
        <taxon>Spermatophyta</taxon>
        <taxon>Magnoliopsida</taxon>
        <taxon>eudicotyledons</taxon>
        <taxon>Gunneridae</taxon>
        <taxon>Pentapetalae</taxon>
        <taxon>asterids</taxon>
        <taxon>lamiids</taxon>
        <taxon>Lamiales</taxon>
        <taxon>Oleaceae</taxon>
        <taxon>Forsythieae</taxon>
        <taxon>Abeliophyllum</taxon>
    </lineage>
</organism>
<dbReference type="EMBL" id="JBFOLK010000013">
    <property type="protein sequence ID" value="KAL2465492.1"/>
    <property type="molecule type" value="Genomic_DNA"/>
</dbReference>
<keyword evidence="3" id="KW-1185">Reference proteome</keyword>
<sequence length="102" mass="11478">MISLSLISIYGSMLSHLRNCIYGFGPRRPVSHVLGTPTSPKRLILAYDFMSNEDVNNLKSKLASAGNSIEENNERIDNLTVRLERVERNLRGRVARNSAKYA</sequence>
<keyword evidence="1" id="KW-0175">Coiled coil</keyword>
<name>A0ABD1PNL0_9LAMI</name>
<accession>A0ABD1PNL0</accession>
<proteinExistence type="predicted"/>
<evidence type="ECO:0000313" key="3">
    <source>
        <dbReference type="Proteomes" id="UP001604336"/>
    </source>
</evidence>
<feature type="coiled-coil region" evidence="1">
    <location>
        <begin position="55"/>
        <end position="89"/>
    </location>
</feature>
<comment type="caution">
    <text evidence="2">The sequence shown here is derived from an EMBL/GenBank/DDBJ whole genome shotgun (WGS) entry which is preliminary data.</text>
</comment>
<gene>
    <name evidence="2" type="ORF">Adt_41343</name>
</gene>
<reference evidence="3" key="1">
    <citation type="submission" date="2024-07" db="EMBL/GenBank/DDBJ databases">
        <title>Two chromosome-level genome assemblies of Korean endemic species Abeliophyllum distichum and Forsythia ovata (Oleaceae).</title>
        <authorList>
            <person name="Jang H."/>
        </authorList>
    </citation>
    <scope>NUCLEOTIDE SEQUENCE [LARGE SCALE GENOMIC DNA]</scope>
</reference>
<evidence type="ECO:0000256" key="1">
    <source>
        <dbReference type="SAM" id="Coils"/>
    </source>
</evidence>
<evidence type="ECO:0000313" key="2">
    <source>
        <dbReference type="EMBL" id="KAL2465492.1"/>
    </source>
</evidence>
<protein>
    <submittedName>
        <fullName evidence="2">Uncharacterized protein</fullName>
    </submittedName>
</protein>